<dbReference type="EMBL" id="BMPI01000002">
    <property type="protein sequence ID" value="GGM05680.1"/>
    <property type="molecule type" value="Genomic_DNA"/>
</dbReference>
<dbReference type="AlphaFoldDB" id="A0A917WGW6"/>
<dbReference type="Proteomes" id="UP000642070">
    <property type="component" value="Unassembled WGS sequence"/>
</dbReference>
<evidence type="ECO:0000256" key="1">
    <source>
        <dbReference type="SAM" id="MobiDB-lite"/>
    </source>
</evidence>
<comment type="caution">
    <text evidence="2">The sequence shown here is derived from an EMBL/GenBank/DDBJ whole genome shotgun (WGS) entry which is preliminary data.</text>
</comment>
<proteinExistence type="predicted"/>
<keyword evidence="3" id="KW-1185">Reference proteome</keyword>
<evidence type="ECO:0000313" key="2">
    <source>
        <dbReference type="EMBL" id="GGM05680.1"/>
    </source>
</evidence>
<feature type="region of interest" description="Disordered" evidence="1">
    <location>
        <begin position="135"/>
        <end position="183"/>
    </location>
</feature>
<sequence>MVALPENSKVDVEQIEKLPPLLDTLQRYVETDCIGYMTNIKAHLDVSGVDMDDVDVKLNAQATPFGGFYSAYGVQAKASSAYKSVNESLHNLAKTIGELIEPTKKIAQNYRSTEEQNRASMADIKRLLDEGTGTYKVKDQDAVDNTNPTSPIAQEPHEDDDVQILAPGPLDGSGSGNPKTTAV</sequence>
<protein>
    <submittedName>
        <fullName evidence="2">Uncharacterized protein</fullName>
    </submittedName>
</protein>
<accession>A0A917WGW6</accession>
<reference evidence="2" key="1">
    <citation type="journal article" date="2014" name="Int. J. Syst. Evol. Microbiol.">
        <title>Complete genome sequence of Corynebacterium casei LMG S-19264T (=DSM 44701T), isolated from a smear-ripened cheese.</title>
        <authorList>
            <consortium name="US DOE Joint Genome Institute (JGI-PGF)"/>
            <person name="Walter F."/>
            <person name="Albersmeier A."/>
            <person name="Kalinowski J."/>
            <person name="Ruckert C."/>
        </authorList>
    </citation>
    <scope>NUCLEOTIDE SEQUENCE</scope>
    <source>
        <strain evidence="2">JCM 19831</strain>
    </source>
</reference>
<name>A0A917WGW6_9ACTN</name>
<organism evidence="2 3">
    <name type="scientific">Dactylosporangium sucinum</name>
    <dbReference type="NCBI Taxonomy" id="1424081"/>
    <lineage>
        <taxon>Bacteria</taxon>
        <taxon>Bacillati</taxon>
        <taxon>Actinomycetota</taxon>
        <taxon>Actinomycetes</taxon>
        <taxon>Micromonosporales</taxon>
        <taxon>Micromonosporaceae</taxon>
        <taxon>Dactylosporangium</taxon>
    </lineage>
</organism>
<evidence type="ECO:0000313" key="3">
    <source>
        <dbReference type="Proteomes" id="UP000642070"/>
    </source>
</evidence>
<reference evidence="2" key="2">
    <citation type="submission" date="2020-09" db="EMBL/GenBank/DDBJ databases">
        <authorList>
            <person name="Sun Q."/>
            <person name="Ohkuma M."/>
        </authorList>
    </citation>
    <scope>NUCLEOTIDE SEQUENCE</scope>
    <source>
        <strain evidence="2">JCM 19831</strain>
    </source>
</reference>
<gene>
    <name evidence="2" type="ORF">GCM10007977_003510</name>
</gene>
<feature type="compositionally biased region" description="Polar residues" evidence="1">
    <location>
        <begin position="143"/>
        <end position="152"/>
    </location>
</feature>